<feature type="compositionally biased region" description="Basic and acidic residues" evidence="2">
    <location>
        <begin position="1"/>
        <end position="10"/>
    </location>
</feature>
<keyword evidence="4" id="KW-1185">Reference proteome</keyword>
<proteinExistence type="predicted"/>
<evidence type="ECO:0000256" key="2">
    <source>
        <dbReference type="SAM" id="MobiDB-lite"/>
    </source>
</evidence>
<feature type="coiled-coil region" evidence="1">
    <location>
        <begin position="133"/>
        <end position="255"/>
    </location>
</feature>
<keyword evidence="1" id="KW-0175">Coiled coil</keyword>
<sequence length="376" mass="41154">MSVDAGERHLSPPARRGTRDERREATLRALTAGMGAQCAYCGRPLPELSPRGGRPTPYCPADPERYGNWGAKVITCAMLDEQREIWVHLYGPDQPMTPLDLGALDGSLTTVLAALDPLRSVVGELSDRVTGEAADALAAKEAAENQQSEARAEADRAMAERDRALAEAAEAREQAADALAVKDAAERLAAEALAARDQALADQRAAEQVRDEAVRTKQEALDKVAQSQDRVADLQQVLERERQESARQREQLRVDHLQAMQELQASLASRHDERIQAQADEFRKQAQAATAAAEARIDDLTGQLARASQTYAESLAPLHQQLSSLRQELDREAAAKQAAEQRVMDLRAALAHRLDQAGDDEALRQTLRDLLQTAEK</sequence>
<comment type="caution">
    <text evidence="3">The sequence shown here is derived from an EMBL/GenBank/DDBJ whole genome shotgun (WGS) entry which is preliminary data.</text>
</comment>
<feature type="coiled-coil region" evidence="1">
    <location>
        <begin position="283"/>
        <end position="349"/>
    </location>
</feature>
<organism evidence="3 4">
    <name type="scientific">Kutzneria kofuensis</name>
    <dbReference type="NCBI Taxonomy" id="103725"/>
    <lineage>
        <taxon>Bacteria</taxon>
        <taxon>Bacillati</taxon>
        <taxon>Actinomycetota</taxon>
        <taxon>Actinomycetes</taxon>
        <taxon>Pseudonocardiales</taxon>
        <taxon>Pseudonocardiaceae</taxon>
        <taxon>Kutzneria</taxon>
    </lineage>
</organism>
<gene>
    <name evidence="3" type="ORF">BJ998_009039</name>
</gene>
<dbReference type="RefSeq" id="WP_312890687.1">
    <property type="nucleotide sequence ID" value="NZ_JACHIR010000003.1"/>
</dbReference>
<dbReference type="EMBL" id="JACHIR010000003">
    <property type="protein sequence ID" value="MBB5897780.1"/>
    <property type="molecule type" value="Genomic_DNA"/>
</dbReference>
<evidence type="ECO:0000256" key="1">
    <source>
        <dbReference type="SAM" id="Coils"/>
    </source>
</evidence>
<protein>
    <submittedName>
        <fullName evidence="3">Vacuolar-type H+-ATPase subunit I/STV1</fullName>
    </submittedName>
</protein>
<accession>A0A7W9KS92</accession>
<feature type="region of interest" description="Disordered" evidence="2">
    <location>
        <begin position="1"/>
        <end position="22"/>
    </location>
</feature>
<dbReference type="AlphaFoldDB" id="A0A7W9KS92"/>
<dbReference type="Proteomes" id="UP000585638">
    <property type="component" value="Unassembled WGS sequence"/>
</dbReference>
<evidence type="ECO:0000313" key="4">
    <source>
        <dbReference type="Proteomes" id="UP000585638"/>
    </source>
</evidence>
<reference evidence="3 4" key="1">
    <citation type="submission" date="2020-08" db="EMBL/GenBank/DDBJ databases">
        <title>Sequencing the genomes of 1000 actinobacteria strains.</title>
        <authorList>
            <person name="Klenk H.-P."/>
        </authorList>
    </citation>
    <scope>NUCLEOTIDE SEQUENCE [LARGE SCALE GENOMIC DNA]</scope>
    <source>
        <strain evidence="3 4">DSM 43851</strain>
    </source>
</reference>
<evidence type="ECO:0000313" key="3">
    <source>
        <dbReference type="EMBL" id="MBB5897780.1"/>
    </source>
</evidence>
<name>A0A7W9KS92_9PSEU</name>